<dbReference type="Pfam" id="PF01926">
    <property type="entry name" value="MMR_HSR1"/>
    <property type="match status" value="1"/>
</dbReference>
<dbReference type="NCBIfam" id="NF003661">
    <property type="entry name" value="PRK05291.1-3"/>
    <property type="match status" value="1"/>
</dbReference>
<proteinExistence type="inferred from homology"/>
<dbReference type="Gene3D" id="3.40.50.300">
    <property type="entry name" value="P-loop containing nucleotide triphosphate hydrolases"/>
    <property type="match status" value="1"/>
</dbReference>
<dbReference type="GO" id="GO:0002098">
    <property type="term" value="P:tRNA wobble uridine modification"/>
    <property type="evidence" value="ECO:0007669"/>
    <property type="project" value="TreeGrafter"/>
</dbReference>
<dbReference type="Gene3D" id="3.30.1360.120">
    <property type="entry name" value="Probable tRNA modification gtpase trme, domain 1"/>
    <property type="match status" value="1"/>
</dbReference>
<feature type="binding site" evidence="7">
    <location>
        <begin position="249"/>
        <end position="255"/>
    </location>
    <ligand>
        <name>GTP</name>
        <dbReference type="ChEBI" id="CHEBI:37565"/>
    </ligand>
</feature>
<evidence type="ECO:0000259" key="8">
    <source>
        <dbReference type="PROSITE" id="PS51709"/>
    </source>
</evidence>
<dbReference type="Gene3D" id="1.20.120.430">
    <property type="entry name" value="tRNA modification GTPase MnmE domain 2"/>
    <property type="match status" value="1"/>
</dbReference>
<feature type="binding site" evidence="7">
    <location>
        <position position="430"/>
    </location>
    <ligand>
        <name>(6S)-5-formyl-5,6,7,8-tetrahydrofolate</name>
        <dbReference type="ChEBI" id="CHEBI:57457"/>
    </ligand>
</feature>
<comment type="cofactor">
    <cofactor evidence="7">
        <name>K(+)</name>
        <dbReference type="ChEBI" id="CHEBI:29103"/>
    </cofactor>
    <text evidence="7">Binds 1 potassium ion per subunit.</text>
</comment>
<comment type="caution">
    <text evidence="10">The sequence shown here is derived from an EMBL/GenBank/DDBJ whole genome shotgun (WGS) entry which is preliminary data.</text>
</comment>
<keyword evidence="5 7" id="KW-0630">Potassium</keyword>
<feature type="binding site" evidence="7">
    <location>
        <begin position="230"/>
        <end position="235"/>
    </location>
    <ligand>
        <name>GTP</name>
        <dbReference type="ChEBI" id="CHEBI:37565"/>
    </ligand>
</feature>
<dbReference type="GO" id="GO:0003924">
    <property type="term" value="F:GTPase activity"/>
    <property type="evidence" value="ECO:0007669"/>
    <property type="project" value="UniProtKB-UniRule"/>
</dbReference>
<dbReference type="HAMAP" id="MF_00379">
    <property type="entry name" value="GTPase_MnmE"/>
    <property type="match status" value="1"/>
</dbReference>
<sequence>MCGQEGDTIFALSSGPPPAGIAVIRVSGPQAGIALQALARRLPAPRTASLALLKDPRGDAPLDRALLLWLPGPDTVTGEDMAELHCHGGRAVVAAVEEALGAMAGLRRAEAGEFTRRAFAHGRMDLNAVEGLSDLLAAETQGQRRAALLMAEGHFSRRIDGWRRTLLDLSAMAEAALDFSDEDDVPDAAIEQRIGDGIAALAYDVAAILAAPSAERLRDGVRVVLAGPPNAGKSTLLNALVGREAAIVSDIAGTTRDRIEVPAAIGGTAFLFTDTAGLRDETGDAIEAIGIDRARAALDAADIILWLGDAADLPRADAILIAAQSDRADAVRDGLSLSARTGEGMDVLIDALRTRAAALLPGEGDYALHARQRQRVGQLHDHLQAASASTDLLIIAEDLRLARGAIDALTGQASTEDMLDRLFSGFCIGK</sequence>
<dbReference type="CDD" id="cd04164">
    <property type="entry name" value="trmE"/>
    <property type="match status" value="1"/>
</dbReference>
<evidence type="ECO:0000313" key="11">
    <source>
        <dbReference type="Proteomes" id="UP000325933"/>
    </source>
</evidence>
<keyword evidence="4 7" id="KW-0378">Hydrolase</keyword>
<reference evidence="11 12" key="1">
    <citation type="submission" date="2019-09" db="EMBL/GenBank/DDBJ databases">
        <authorList>
            <person name="Feng G."/>
        </authorList>
    </citation>
    <scope>NUCLEOTIDE SEQUENCE [LARGE SCALE GENOMIC DNA]</scope>
    <source>
        <strain evidence="10 11">KACC 19283</strain>
        <strain evidence="9 12">KACC 19284</strain>
    </source>
</reference>
<comment type="caution">
    <text evidence="7">Lacks conserved residue(s) required for the propagation of feature annotation.</text>
</comment>
<dbReference type="SUPFAM" id="SSF116878">
    <property type="entry name" value="TrmE connector domain"/>
    <property type="match status" value="1"/>
</dbReference>
<dbReference type="Pfam" id="PF10396">
    <property type="entry name" value="TrmE_N"/>
    <property type="match status" value="1"/>
</dbReference>
<organism evidence="10 11">
    <name type="scientific">Sphingobium limneticum</name>
    <dbReference type="NCBI Taxonomy" id="1007511"/>
    <lineage>
        <taxon>Bacteria</taxon>
        <taxon>Pseudomonadati</taxon>
        <taxon>Pseudomonadota</taxon>
        <taxon>Alphaproteobacteria</taxon>
        <taxon>Sphingomonadales</taxon>
        <taxon>Sphingomonadaceae</taxon>
        <taxon>Sphingobium</taxon>
    </lineage>
</organism>
<evidence type="ECO:0000313" key="12">
    <source>
        <dbReference type="Proteomes" id="UP000326364"/>
    </source>
</evidence>
<dbReference type="InterPro" id="IPR004520">
    <property type="entry name" value="GTPase_MnmE"/>
</dbReference>
<keyword evidence="12" id="KW-1185">Reference proteome</keyword>
<dbReference type="GO" id="GO:0005737">
    <property type="term" value="C:cytoplasm"/>
    <property type="evidence" value="ECO:0007669"/>
    <property type="project" value="UniProtKB-SubCell"/>
</dbReference>
<dbReference type="InterPro" id="IPR006073">
    <property type="entry name" value="GTP-bd"/>
</dbReference>
<dbReference type="SUPFAM" id="SSF52540">
    <property type="entry name" value="P-loop containing nucleoside triphosphate hydrolases"/>
    <property type="match status" value="1"/>
</dbReference>
<keyword evidence="3 7" id="KW-0547">Nucleotide-binding</keyword>
<evidence type="ECO:0000256" key="7">
    <source>
        <dbReference type="HAMAP-Rule" id="MF_00379"/>
    </source>
</evidence>
<dbReference type="PANTHER" id="PTHR42714:SF2">
    <property type="entry name" value="TRNA MODIFICATION GTPASE GTPBP3, MITOCHONDRIAL"/>
    <property type="match status" value="1"/>
</dbReference>
<feature type="binding site" evidence="7">
    <location>
        <begin position="338"/>
        <end position="340"/>
    </location>
    <ligand>
        <name>GTP</name>
        <dbReference type="ChEBI" id="CHEBI:37565"/>
    </ligand>
</feature>
<protein>
    <recommendedName>
        <fullName evidence="7">tRNA modification GTPase MnmE</fullName>
        <ecNumber evidence="7">3.6.-.-</ecNumber>
    </recommendedName>
</protein>
<evidence type="ECO:0000256" key="3">
    <source>
        <dbReference type="ARBA" id="ARBA00022741"/>
    </source>
</evidence>
<name>A0A5J5HWW1_9SPHN</name>
<dbReference type="NCBIfam" id="TIGR00231">
    <property type="entry name" value="small_GTP"/>
    <property type="match status" value="1"/>
</dbReference>
<dbReference type="EMBL" id="VYQA01000015">
    <property type="protein sequence ID" value="KAA9026794.1"/>
    <property type="molecule type" value="Genomic_DNA"/>
</dbReference>
<dbReference type="GO" id="GO:0030488">
    <property type="term" value="P:tRNA methylation"/>
    <property type="evidence" value="ECO:0007669"/>
    <property type="project" value="TreeGrafter"/>
</dbReference>
<gene>
    <name evidence="7 10" type="primary">mnmE</name>
    <name evidence="7" type="synonym">trmE</name>
    <name evidence="10" type="ORF">F4U95_17885</name>
    <name evidence="9" type="ORF">F4U96_17760</name>
</gene>
<evidence type="ECO:0000256" key="4">
    <source>
        <dbReference type="ARBA" id="ARBA00022801"/>
    </source>
</evidence>
<feature type="binding site" evidence="7">
    <location>
        <position position="255"/>
    </location>
    <ligand>
        <name>Mg(2+)</name>
        <dbReference type="ChEBI" id="CHEBI:18420"/>
    </ligand>
</feature>
<comment type="similarity">
    <text evidence="1 7">Belongs to the TRAFAC class TrmE-Era-EngA-EngB-Septin-like GTPase superfamily. TrmE GTPase family.</text>
</comment>
<feature type="binding site" evidence="7">
    <location>
        <position position="230"/>
    </location>
    <ligand>
        <name>K(+)</name>
        <dbReference type="ChEBI" id="CHEBI:29103"/>
    </ligand>
</feature>
<dbReference type="GO" id="GO:0046872">
    <property type="term" value="F:metal ion binding"/>
    <property type="evidence" value="ECO:0007669"/>
    <property type="project" value="UniProtKB-KW"/>
</dbReference>
<feature type="domain" description="TrmE-type G" evidence="8">
    <location>
        <begin position="220"/>
        <end position="357"/>
    </location>
</feature>
<feature type="binding site" evidence="7">
    <location>
        <position position="123"/>
    </location>
    <ligand>
        <name>(6S)-5-formyl-5,6,7,8-tetrahydrofolate</name>
        <dbReference type="ChEBI" id="CHEBI:57457"/>
    </ligand>
</feature>
<accession>A0A5J5HWW1</accession>
<dbReference type="InterPro" id="IPR025867">
    <property type="entry name" value="MnmE_helical"/>
</dbReference>
<feature type="binding site" evidence="7">
    <location>
        <position position="83"/>
    </location>
    <ligand>
        <name>(6S)-5-formyl-5,6,7,8-tetrahydrofolate</name>
        <dbReference type="ChEBI" id="CHEBI:57457"/>
    </ligand>
</feature>
<dbReference type="InterPro" id="IPR031168">
    <property type="entry name" value="G_TrmE"/>
</dbReference>
<dbReference type="PROSITE" id="PS51709">
    <property type="entry name" value="G_TRME"/>
    <property type="match status" value="1"/>
</dbReference>
<feature type="binding site" evidence="7">
    <location>
        <position position="249"/>
    </location>
    <ligand>
        <name>K(+)</name>
        <dbReference type="ChEBI" id="CHEBI:29103"/>
    </ligand>
</feature>
<dbReference type="Proteomes" id="UP000326364">
    <property type="component" value="Unassembled WGS sequence"/>
</dbReference>
<comment type="function">
    <text evidence="7">Exhibits a very high intrinsic GTPase hydrolysis rate. Involved in the addition of a carboxymethylaminomethyl (cmnm) group at the wobble position (U34) of certain tRNAs, forming tRNA-cmnm(5)s(2)U34.</text>
</comment>
<evidence type="ECO:0000256" key="1">
    <source>
        <dbReference type="ARBA" id="ARBA00011043"/>
    </source>
</evidence>
<dbReference type="RefSeq" id="WP_150426587.1">
    <property type="nucleotide sequence ID" value="NZ_VYQA01000015.1"/>
</dbReference>
<dbReference type="FunFam" id="3.30.1360.120:FF:000007">
    <property type="entry name" value="tRNA modification GTPase GTPBP3, mitochondrial"/>
    <property type="match status" value="1"/>
</dbReference>
<comment type="subunit">
    <text evidence="7">Homodimer. Heterotetramer of two MnmE and two MnmG subunits.</text>
</comment>
<keyword evidence="2 7" id="KW-0819">tRNA processing</keyword>
<feature type="binding site" evidence="7">
    <location>
        <position position="251"/>
    </location>
    <ligand>
        <name>K(+)</name>
        <dbReference type="ChEBI" id="CHEBI:29103"/>
    </ligand>
</feature>
<comment type="subcellular location">
    <subcellularLocation>
        <location evidence="7">Cytoplasm</location>
    </subcellularLocation>
</comment>
<evidence type="ECO:0000313" key="9">
    <source>
        <dbReference type="EMBL" id="KAA9013716.1"/>
    </source>
</evidence>
<dbReference type="PANTHER" id="PTHR42714">
    <property type="entry name" value="TRNA MODIFICATION GTPASE GTPBP3"/>
    <property type="match status" value="1"/>
</dbReference>
<feature type="binding site" evidence="7">
    <location>
        <position position="25"/>
    </location>
    <ligand>
        <name>(6S)-5-formyl-5,6,7,8-tetrahydrofolate</name>
        <dbReference type="ChEBI" id="CHEBI:57457"/>
    </ligand>
</feature>
<keyword evidence="7" id="KW-0460">Magnesium</keyword>
<dbReference type="InterPro" id="IPR027417">
    <property type="entry name" value="P-loop_NTPase"/>
</dbReference>
<feature type="binding site" evidence="7">
    <location>
        <position position="234"/>
    </location>
    <ligand>
        <name>Mg(2+)</name>
        <dbReference type="ChEBI" id="CHEBI:18420"/>
    </ligand>
</feature>
<dbReference type="Proteomes" id="UP000325933">
    <property type="component" value="Unassembled WGS sequence"/>
</dbReference>
<dbReference type="GO" id="GO:0005525">
    <property type="term" value="F:GTP binding"/>
    <property type="evidence" value="ECO:0007669"/>
    <property type="project" value="UniProtKB-UniRule"/>
</dbReference>
<dbReference type="AlphaFoldDB" id="A0A5J5HWW1"/>
<evidence type="ECO:0000313" key="10">
    <source>
        <dbReference type="EMBL" id="KAA9026794.1"/>
    </source>
</evidence>
<dbReference type="InterPro" id="IPR018948">
    <property type="entry name" value="GTP-bd_TrmE_N"/>
</dbReference>
<feature type="binding site" evidence="7">
    <location>
        <position position="254"/>
    </location>
    <ligand>
        <name>K(+)</name>
        <dbReference type="ChEBI" id="CHEBI:29103"/>
    </ligand>
</feature>
<dbReference type="Pfam" id="PF12631">
    <property type="entry name" value="MnmE_helical"/>
    <property type="match status" value="1"/>
</dbReference>
<dbReference type="CDD" id="cd14858">
    <property type="entry name" value="TrmE_N"/>
    <property type="match status" value="1"/>
</dbReference>
<evidence type="ECO:0000256" key="2">
    <source>
        <dbReference type="ARBA" id="ARBA00022694"/>
    </source>
</evidence>
<feature type="binding site" evidence="7">
    <location>
        <begin position="274"/>
        <end position="277"/>
    </location>
    <ligand>
        <name>GTP</name>
        <dbReference type="ChEBI" id="CHEBI:37565"/>
    </ligand>
</feature>
<evidence type="ECO:0000256" key="6">
    <source>
        <dbReference type="ARBA" id="ARBA00023134"/>
    </source>
</evidence>
<keyword evidence="6 7" id="KW-0342">GTP-binding</keyword>
<keyword evidence="7" id="KW-0479">Metal-binding</keyword>
<evidence type="ECO:0000256" key="5">
    <source>
        <dbReference type="ARBA" id="ARBA00022958"/>
    </source>
</evidence>
<dbReference type="InterPro" id="IPR027266">
    <property type="entry name" value="TrmE/GcvT-like"/>
</dbReference>
<dbReference type="EMBL" id="VYQB01000015">
    <property type="protein sequence ID" value="KAA9013716.1"/>
    <property type="molecule type" value="Genomic_DNA"/>
</dbReference>
<dbReference type="InterPro" id="IPR005225">
    <property type="entry name" value="Small_GTP-bd"/>
</dbReference>
<keyword evidence="7" id="KW-0963">Cytoplasm</keyword>
<dbReference type="SUPFAM" id="SSF103025">
    <property type="entry name" value="Folate-binding domain"/>
    <property type="match status" value="1"/>
</dbReference>
<dbReference type="InterPro" id="IPR027368">
    <property type="entry name" value="MnmE_dom2"/>
</dbReference>
<dbReference type="EC" id="3.6.-.-" evidence="7"/>